<evidence type="ECO:0000313" key="2">
    <source>
        <dbReference type="EMBL" id="NGE59198.1"/>
    </source>
</evidence>
<dbReference type="EMBL" id="JAAJSZ010000003">
    <property type="protein sequence ID" value="NGE59198.1"/>
    <property type="molecule type" value="Genomic_DNA"/>
</dbReference>
<evidence type="ECO:0000256" key="1">
    <source>
        <dbReference type="SAM" id="Phobius"/>
    </source>
</evidence>
<protein>
    <submittedName>
        <fullName evidence="2">Uncharacterized protein</fullName>
    </submittedName>
</protein>
<dbReference type="RefSeq" id="WP_047725139.1">
    <property type="nucleotide sequence ID" value="NZ_CAYQIB010000006.1"/>
</dbReference>
<keyword evidence="1" id="KW-1133">Transmembrane helix</keyword>
<feature type="transmembrane region" description="Helical" evidence="1">
    <location>
        <begin position="15"/>
        <end position="34"/>
    </location>
</feature>
<keyword evidence="1" id="KW-0812">Transmembrane</keyword>
<proteinExistence type="predicted"/>
<organism evidence="2">
    <name type="scientific">Enterobacter hormaechei</name>
    <dbReference type="NCBI Taxonomy" id="158836"/>
    <lineage>
        <taxon>Bacteria</taxon>
        <taxon>Pseudomonadati</taxon>
        <taxon>Pseudomonadota</taxon>
        <taxon>Gammaproteobacteria</taxon>
        <taxon>Enterobacterales</taxon>
        <taxon>Enterobacteriaceae</taxon>
        <taxon>Enterobacter</taxon>
        <taxon>Enterobacter cloacae complex</taxon>
    </lineage>
</organism>
<name>A0A6G4LFP0_9ENTR</name>
<gene>
    <name evidence="2" type="ORF">G5638_08595</name>
</gene>
<dbReference type="AlphaFoldDB" id="A0A6G4LFP0"/>
<keyword evidence="1" id="KW-0472">Membrane</keyword>
<comment type="caution">
    <text evidence="2">The sequence shown here is derived from an EMBL/GenBank/DDBJ whole genome shotgun (WGS) entry which is preliminary data.</text>
</comment>
<sequence>MSGNEFDYYDLTSKIIIGLVTGIVAAFLTAKFALNRFYKEKWWEKRLASFTDVIDKAYRVKMTDRYFLNLEYSLTQEQDETFNRHPPEQEKLLTDLYWEDIQELERIAQLSDFTLTPKASKLLNNFVKMRAETRSDYRDDAINSLDGAEADLGASETLLDGLVQEAKRALKIK</sequence>
<reference evidence="2" key="1">
    <citation type="submission" date="2020-02" db="EMBL/GenBank/DDBJ databases">
        <title>WGS of Carbapenem-Resistant Entrobacteriaceae.</title>
        <authorList>
            <person name="Tokajian S."/>
            <person name="El Chaar M."/>
            <person name="El Khoury M."/>
        </authorList>
    </citation>
    <scope>NUCLEOTIDE SEQUENCE</scope>
    <source>
        <strain evidence="2">EHM_24</strain>
    </source>
</reference>
<accession>A0A6G4LFP0</accession>